<accession>A0A660LCX6</accession>
<proteinExistence type="predicted"/>
<dbReference type="Proteomes" id="UP000278962">
    <property type="component" value="Unassembled WGS sequence"/>
</dbReference>
<dbReference type="OrthoDB" id="5240605at2"/>
<evidence type="ECO:0000256" key="1">
    <source>
        <dbReference type="SAM" id="SignalP"/>
    </source>
</evidence>
<sequence>MKRSLLAAAAAALTLAMPNAASAADYDDAAYFRLADRMEQTLDSRWDADAGYYKLGGGGVEPMANSMLLLTHAVAAMKGHVGPARNDARARALAARLVKRGGPFVTRPAVGQLHAPGWVNAMNGRGSQHLVFDAEVVDGLVYAYRARAALDLPDSTVNAIREAISSTARGTFWRYPTIRLNQVNWYSLMYAADATVTGSPALLKRDMALQLRRFFDQARAGGGRIGNFGPGMRFHYLPHLPLNVDKNVDSAEYANIVLTFTRFYDQARRAGMPALPAGSRRLAQEWIKRVISGYWTHSGYMNWDSGLGFDRWHQGKKLGLTQEALIGVATGAQSLLPGAEWARYSKYMLDRGFDFYARQADRAKDGVPDPLFFDVNTVPQGPGSARLAVARVMANAARAVDAGMGSMKGTEPPALYAFDPDIGRLAVTTPKYNTAIVAVNQNAFPYGGLDLARLFDGEQEVAANVGGRPPASFGLMVRDVAGRRVTASQVGRPKVVPGVRPLTLLKAPRGAGAISSASVGRAYAGAFSDLRVTGAVSARGLLMRVTHRFTRDWIQTSWTATRRSGDARLTADVLFPSYGGKAGRIVAVLRDGSSVVVGTRLISLASVKYLWVQSERSGYVVVPVGTRPAGAGVHAMRASGQSSNPRPGKTGAIQIARAKRFNRAALTVRIAPVKDEQDAAATAARLG</sequence>
<protein>
    <submittedName>
        <fullName evidence="2">Uncharacterized protein</fullName>
    </submittedName>
</protein>
<evidence type="ECO:0000313" key="2">
    <source>
        <dbReference type="EMBL" id="RKQ90551.1"/>
    </source>
</evidence>
<comment type="caution">
    <text evidence="2">The sequence shown here is derived from an EMBL/GenBank/DDBJ whole genome shotgun (WGS) entry which is preliminary data.</text>
</comment>
<keyword evidence="1" id="KW-0732">Signal</keyword>
<evidence type="ECO:0000313" key="3">
    <source>
        <dbReference type="Proteomes" id="UP000278962"/>
    </source>
</evidence>
<organism evidence="2 3">
    <name type="scientific">Solirubrobacter pauli</name>
    <dbReference type="NCBI Taxonomy" id="166793"/>
    <lineage>
        <taxon>Bacteria</taxon>
        <taxon>Bacillati</taxon>
        <taxon>Actinomycetota</taxon>
        <taxon>Thermoleophilia</taxon>
        <taxon>Solirubrobacterales</taxon>
        <taxon>Solirubrobacteraceae</taxon>
        <taxon>Solirubrobacter</taxon>
    </lineage>
</organism>
<dbReference type="EMBL" id="RBIL01000001">
    <property type="protein sequence ID" value="RKQ90551.1"/>
    <property type="molecule type" value="Genomic_DNA"/>
</dbReference>
<name>A0A660LCX6_9ACTN</name>
<feature type="signal peptide" evidence="1">
    <location>
        <begin position="1"/>
        <end position="23"/>
    </location>
</feature>
<dbReference type="AlphaFoldDB" id="A0A660LCX6"/>
<keyword evidence="3" id="KW-1185">Reference proteome</keyword>
<reference evidence="2 3" key="1">
    <citation type="submission" date="2018-10" db="EMBL/GenBank/DDBJ databases">
        <title>Genomic Encyclopedia of Archaeal and Bacterial Type Strains, Phase II (KMG-II): from individual species to whole genera.</title>
        <authorList>
            <person name="Goeker M."/>
        </authorList>
    </citation>
    <scope>NUCLEOTIDE SEQUENCE [LARGE SCALE GENOMIC DNA]</scope>
    <source>
        <strain evidence="2 3">DSM 14954</strain>
    </source>
</reference>
<gene>
    <name evidence="2" type="ORF">C8N24_0359</name>
</gene>
<dbReference type="RefSeq" id="WP_121247364.1">
    <property type="nucleotide sequence ID" value="NZ_RBIL01000001.1"/>
</dbReference>
<feature type="chain" id="PRO_5024931193" evidence="1">
    <location>
        <begin position="24"/>
        <end position="687"/>
    </location>
</feature>